<evidence type="ECO:0000313" key="7">
    <source>
        <dbReference type="EMBL" id="CAL4082724.1"/>
    </source>
</evidence>
<dbReference type="Gene3D" id="2.60.120.290">
    <property type="entry name" value="Spermadhesin, CUB domain"/>
    <property type="match status" value="2"/>
</dbReference>
<dbReference type="FunFam" id="2.60.120.290:FF:000005">
    <property type="entry name" value="Procollagen C-endopeptidase enhancer 1"/>
    <property type="match status" value="1"/>
</dbReference>
<dbReference type="AlphaFoldDB" id="A0AAV2QGW7"/>
<keyword evidence="2" id="KW-0677">Repeat</keyword>
<keyword evidence="8" id="KW-1185">Reference proteome</keyword>
<name>A0AAV2QGW7_MEGNR</name>
<organism evidence="7 8">
    <name type="scientific">Meganyctiphanes norvegica</name>
    <name type="common">Northern krill</name>
    <name type="synonym">Thysanopoda norvegica</name>
    <dbReference type="NCBI Taxonomy" id="48144"/>
    <lineage>
        <taxon>Eukaryota</taxon>
        <taxon>Metazoa</taxon>
        <taxon>Ecdysozoa</taxon>
        <taxon>Arthropoda</taxon>
        <taxon>Crustacea</taxon>
        <taxon>Multicrustacea</taxon>
        <taxon>Malacostraca</taxon>
        <taxon>Eumalacostraca</taxon>
        <taxon>Eucarida</taxon>
        <taxon>Euphausiacea</taxon>
        <taxon>Euphausiidae</taxon>
        <taxon>Meganyctiphanes</taxon>
    </lineage>
</organism>
<proteinExistence type="predicted"/>
<comment type="caution">
    <text evidence="7">The sequence shown here is derived from an EMBL/GenBank/DDBJ whole genome shotgun (WGS) entry which is preliminary data.</text>
</comment>
<dbReference type="Proteomes" id="UP001497623">
    <property type="component" value="Unassembled WGS sequence"/>
</dbReference>
<sequence length="330" mass="37427">SPCGADYEGTFGTFGSPNYPDDYPENAVCNWKVKSPDSRNIRVDFKHFKTEGLDYLEIRDGNDRNAPVLTKISGNYGDTRHMNEVVSTSNSLYFHFHSDDSTQFSGFKLNWFTDSPCEADYEGTYGTFASPNYPDDYPENADCHWKVTSPDSRKIRVNFKHFKTEGSDSDFLEIRDGNDSHAPVLIKISGHNGDNPNLEEVVSMSNSLYFHFHSDGYVQYSGFKLNWFTELSTEYDYYSCDSSPDSGDLFDPGCGQDNYHGKLYHGTSSAYINVHYDGSHRVERGLAQTIEDEGDCYDTGYSITCYCNHDFCNNHRCQHCATQPPIWPSG</sequence>
<keyword evidence="1" id="KW-0732">Signal</keyword>
<reference evidence="7 8" key="1">
    <citation type="submission" date="2024-05" db="EMBL/GenBank/DDBJ databases">
        <authorList>
            <person name="Wallberg A."/>
        </authorList>
    </citation>
    <scope>NUCLEOTIDE SEQUENCE [LARGE SCALE GENOMIC DNA]</scope>
</reference>
<keyword evidence="4" id="KW-0325">Glycoprotein</keyword>
<evidence type="ECO:0000256" key="5">
    <source>
        <dbReference type="PROSITE-ProRule" id="PRU00059"/>
    </source>
</evidence>
<dbReference type="SMART" id="SM00042">
    <property type="entry name" value="CUB"/>
    <property type="match status" value="2"/>
</dbReference>
<evidence type="ECO:0000256" key="1">
    <source>
        <dbReference type="ARBA" id="ARBA00022729"/>
    </source>
</evidence>
<comment type="caution">
    <text evidence="5">Lacks conserved residue(s) required for the propagation of feature annotation.</text>
</comment>
<dbReference type="EMBL" id="CAXKWB010006415">
    <property type="protein sequence ID" value="CAL4082724.1"/>
    <property type="molecule type" value="Genomic_DNA"/>
</dbReference>
<evidence type="ECO:0000313" key="8">
    <source>
        <dbReference type="Proteomes" id="UP001497623"/>
    </source>
</evidence>
<feature type="non-terminal residue" evidence="7">
    <location>
        <position position="1"/>
    </location>
</feature>
<dbReference type="PROSITE" id="PS01180">
    <property type="entry name" value="CUB"/>
    <property type="match status" value="2"/>
</dbReference>
<dbReference type="SUPFAM" id="SSF49854">
    <property type="entry name" value="Spermadhesin, CUB domain"/>
    <property type="match status" value="2"/>
</dbReference>
<evidence type="ECO:0000256" key="2">
    <source>
        <dbReference type="ARBA" id="ARBA00022737"/>
    </source>
</evidence>
<feature type="domain" description="CUB" evidence="6">
    <location>
        <begin position="117"/>
        <end position="230"/>
    </location>
</feature>
<evidence type="ECO:0000259" key="6">
    <source>
        <dbReference type="PROSITE" id="PS01180"/>
    </source>
</evidence>
<accession>A0AAV2QGW7</accession>
<dbReference type="Pfam" id="PF00431">
    <property type="entry name" value="CUB"/>
    <property type="match status" value="2"/>
</dbReference>
<dbReference type="InterPro" id="IPR000859">
    <property type="entry name" value="CUB_dom"/>
</dbReference>
<dbReference type="CDD" id="cd00041">
    <property type="entry name" value="CUB"/>
    <property type="match status" value="2"/>
</dbReference>
<gene>
    <name evidence="7" type="ORF">MNOR_LOCUS11978</name>
</gene>
<evidence type="ECO:0000256" key="4">
    <source>
        <dbReference type="ARBA" id="ARBA00023180"/>
    </source>
</evidence>
<evidence type="ECO:0000256" key="3">
    <source>
        <dbReference type="ARBA" id="ARBA00023157"/>
    </source>
</evidence>
<dbReference type="InterPro" id="IPR035914">
    <property type="entry name" value="Sperma_CUB_dom_sf"/>
</dbReference>
<protein>
    <recommendedName>
        <fullName evidence="6">CUB domain-containing protein</fullName>
    </recommendedName>
</protein>
<dbReference type="FunFam" id="2.60.120.290:FF:000003">
    <property type="entry name" value="Neuropilin"/>
    <property type="match status" value="1"/>
</dbReference>
<keyword evidence="3" id="KW-1015">Disulfide bond</keyword>
<dbReference type="PANTHER" id="PTHR24251">
    <property type="entry name" value="OVOCHYMASE-RELATED"/>
    <property type="match status" value="1"/>
</dbReference>
<feature type="domain" description="CUB" evidence="6">
    <location>
        <begin position="3"/>
        <end position="114"/>
    </location>
</feature>